<evidence type="ECO:0000313" key="2">
    <source>
        <dbReference type="Proteomes" id="UP000199411"/>
    </source>
</evidence>
<protein>
    <submittedName>
        <fullName evidence="1">Methyl-accepting chemotaxis protein</fullName>
    </submittedName>
</protein>
<dbReference type="RefSeq" id="WP_092128402.1">
    <property type="nucleotide sequence ID" value="NZ_FMYU01000005.1"/>
</dbReference>
<name>A0A1G6LMI8_9BACT</name>
<accession>A0A1G6LMI8</accession>
<dbReference type="EMBL" id="FMYU01000005">
    <property type="protein sequence ID" value="SDC44460.1"/>
    <property type="molecule type" value="Genomic_DNA"/>
</dbReference>
<reference evidence="2" key="1">
    <citation type="submission" date="2016-10" db="EMBL/GenBank/DDBJ databases">
        <authorList>
            <person name="Varghese N."/>
            <person name="Submissions S."/>
        </authorList>
    </citation>
    <scope>NUCLEOTIDE SEQUENCE [LARGE SCALE GENOMIC DNA]</scope>
    <source>
        <strain evidence="2">DSM 8415</strain>
    </source>
</reference>
<proteinExistence type="predicted"/>
<sequence>MSEEEKKERLEKLTGAHVFWASLVGSSYDLGIMNQAIIVPAMKATAQRLVLHQMYKNLLPKFNPQDSLDINIKKALDALNEYLQFANHYNVSITQENSKMIATINIRKDSCMFCPVGVGGGPVDTSVCPYPPLFSTYFDVLAKNTLSFLTPKMKKEEKGYMKKEPQDCIMSFIFEEDDAFKSIYEILKSSVEKIQTTIENALKDGVISEEELWDRNYIPIENTNPQKYKTKFTDFMKKFIQPIEDEVLNLNKKFVFVVLVDENGYLPAHNTIYDQPLTGDYQKDLAGNRSMRIFNDPTGLAAAKNTDPILFQIYPRDLGKIMYDISMPVTINGKHWGALRIGFKD</sequence>
<dbReference type="Proteomes" id="UP000199411">
    <property type="component" value="Unassembled WGS sequence"/>
</dbReference>
<keyword evidence="2" id="KW-1185">Reference proteome</keyword>
<gene>
    <name evidence="1" type="ORF">SAMN05660835_00854</name>
</gene>
<dbReference type="OrthoDB" id="9791237at2"/>
<evidence type="ECO:0000313" key="1">
    <source>
        <dbReference type="EMBL" id="SDC44460.1"/>
    </source>
</evidence>
<dbReference type="AlphaFoldDB" id="A0A1G6LMI8"/>
<organism evidence="1 2">
    <name type="scientific">Desulfurella multipotens</name>
    <dbReference type="NCBI Taxonomy" id="79269"/>
    <lineage>
        <taxon>Bacteria</taxon>
        <taxon>Pseudomonadati</taxon>
        <taxon>Campylobacterota</taxon>
        <taxon>Desulfurellia</taxon>
        <taxon>Desulfurellales</taxon>
        <taxon>Desulfurellaceae</taxon>
        <taxon>Desulfurella</taxon>
    </lineage>
</organism>